<accession>A0A8J3LAP2</accession>
<reference evidence="1" key="1">
    <citation type="submission" date="2021-01" db="EMBL/GenBank/DDBJ databases">
        <title>Whole genome shotgun sequence of Catellatospora methionotrophica NBRC 14553.</title>
        <authorList>
            <person name="Komaki H."/>
            <person name="Tamura T."/>
        </authorList>
    </citation>
    <scope>NUCLEOTIDE SEQUENCE</scope>
    <source>
        <strain evidence="1">NBRC 14553</strain>
    </source>
</reference>
<dbReference type="Gene3D" id="3.30.559.30">
    <property type="entry name" value="Nonribosomal peptide synthetase, condensation domain"/>
    <property type="match status" value="1"/>
</dbReference>
<name>A0A8J3LAP2_9ACTN</name>
<evidence type="ECO:0008006" key="3">
    <source>
        <dbReference type="Google" id="ProtNLM"/>
    </source>
</evidence>
<evidence type="ECO:0000313" key="1">
    <source>
        <dbReference type="EMBL" id="GIG15305.1"/>
    </source>
</evidence>
<dbReference type="AlphaFoldDB" id="A0A8J3LAP2"/>
<comment type="caution">
    <text evidence="1">The sequence shown here is derived from an EMBL/GenBank/DDBJ whole genome shotgun (WGS) entry which is preliminary data.</text>
</comment>
<sequence>MHRVAVRGTPVAAAPLTWGQHAIWAAIGRTAPNDHYFNLTRVLTPPDRCRPLPVADASTRLGAALSRHPTLRTRIVAAPKIGPLAPGGPAHQEILAEVGVAVRTVTAVDDAEADRAADILATELAGTAFGYENEAPVRAGLVLVGGSVARVVLALCHLATDGHGADILLRDVRLALLGRTGPPPGDPLAVATEEMSAAGRARSDAVIGTWADTYRALPPSMFTTARAEPQPVRWWVGRLTSPALGLATAALAARHRTSVSSVLLAATAALVAADGGGDRAAVLTIVGNRFDPSRRDLVATLSQEGLFTLDTAADDFAGLLRPAWRESLRAYRSGSYDQAALDEALAAVSAERGTTVHPMCCFNDMRLVDLPPGTPPTAEQVHAARADTVFTWAPPQPQVACRFCAHVTADGPALTYQVTGDTRYLPPARLEAFVRALEDLVVSAVDGPAPLARLRSAVVAA</sequence>
<proteinExistence type="predicted"/>
<dbReference type="Gene3D" id="3.30.559.10">
    <property type="entry name" value="Chloramphenicol acetyltransferase-like domain"/>
    <property type="match status" value="1"/>
</dbReference>
<dbReference type="EMBL" id="BONJ01000020">
    <property type="protein sequence ID" value="GIG15305.1"/>
    <property type="molecule type" value="Genomic_DNA"/>
</dbReference>
<evidence type="ECO:0000313" key="2">
    <source>
        <dbReference type="Proteomes" id="UP000660339"/>
    </source>
</evidence>
<dbReference type="RefSeq" id="WP_166379736.1">
    <property type="nucleotide sequence ID" value="NZ_BAAATT010000005.1"/>
</dbReference>
<keyword evidence="2" id="KW-1185">Reference proteome</keyword>
<dbReference type="Proteomes" id="UP000660339">
    <property type="component" value="Unassembled WGS sequence"/>
</dbReference>
<dbReference type="SUPFAM" id="SSF52777">
    <property type="entry name" value="CoA-dependent acyltransferases"/>
    <property type="match status" value="2"/>
</dbReference>
<gene>
    <name evidence="1" type="ORF">Cme02nite_36370</name>
</gene>
<protein>
    <recommendedName>
        <fullName evidence="3">Condensation domain-containing protein</fullName>
    </recommendedName>
</protein>
<dbReference type="InterPro" id="IPR023213">
    <property type="entry name" value="CAT-like_dom_sf"/>
</dbReference>
<organism evidence="1 2">
    <name type="scientific">Catellatospora methionotrophica</name>
    <dbReference type="NCBI Taxonomy" id="121620"/>
    <lineage>
        <taxon>Bacteria</taxon>
        <taxon>Bacillati</taxon>
        <taxon>Actinomycetota</taxon>
        <taxon>Actinomycetes</taxon>
        <taxon>Micromonosporales</taxon>
        <taxon>Micromonosporaceae</taxon>
        <taxon>Catellatospora</taxon>
    </lineage>
</organism>